<feature type="domain" description="Inner kinetochore subunit AME1" evidence="1">
    <location>
        <begin position="114"/>
        <end position="305"/>
    </location>
</feature>
<dbReference type="HOGENOM" id="CLU_068947_0_0_1"/>
<gene>
    <name evidence="2" type="ORF">Kpol_478p18</name>
</gene>
<dbReference type="PhylomeDB" id="A7TPN7"/>
<protein>
    <recommendedName>
        <fullName evidence="1">Inner kinetochore subunit AME1 domain-containing protein</fullName>
    </recommendedName>
</protein>
<dbReference type="eggNOG" id="ENOG502S0ZV">
    <property type="taxonomic scope" value="Eukaryota"/>
</dbReference>
<reference evidence="2 3" key="1">
    <citation type="journal article" date="2007" name="Proc. Natl. Acad. Sci. U.S.A.">
        <title>Independent sorting-out of thousands of duplicated gene pairs in two yeast species descended from a whole-genome duplication.</title>
        <authorList>
            <person name="Scannell D.R."/>
            <person name="Frank A.C."/>
            <person name="Conant G.C."/>
            <person name="Byrne K.P."/>
            <person name="Woolfit M."/>
            <person name="Wolfe K.H."/>
        </authorList>
    </citation>
    <scope>NUCLEOTIDE SEQUENCE [LARGE SCALE GENOMIC DNA]</scope>
    <source>
        <strain evidence="3">ATCC 22028 / DSM 70294 / BCRC 21397 / CBS 2163 / NBRC 10782 / NRRL Y-8283 / UCD 57-17</strain>
    </source>
</reference>
<evidence type="ECO:0000313" key="3">
    <source>
        <dbReference type="Proteomes" id="UP000000267"/>
    </source>
</evidence>
<dbReference type="RefSeq" id="XP_001643640.1">
    <property type="nucleotide sequence ID" value="XM_001643590.1"/>
</dbReference>
<dbReference type="AlphaFoldDB" id="A7TPN7"/>
<organism evidence="3">
    <name type="scientific">Vanderwaltozyma polyspora (strain ATCC 22028 / DSM 70294 / BCRC 21397 / CBS 2163 / NBRC 10782 / NRRL Y-8283 / UCD 57-17)</name>
    <name type="common">Kluyveromyces polysporus</name>
    <dbReference type="NCBI Taxonomy" id="436907"/>
    <lineage>
        <taxon>Eukaryota</taxon>
        <taxon>Fungi</taxon>
        <taxon>Dikarya</taxon>
        <taxon>Ascomycota</taxon>
        <taxon>Saccharomycotina</taxon>
        <taxon>Saccharomycetes</taxon>
        <taxon>Saccharomycetales</taxon>
        <taxon>Saccharomycetaceae</taxon>
        <taxon>Vanderwaltozyma</taxon>
    </lineage>
</organism>
<dbReference type="OMA" id="CYQMKQI"/>
<dbReference type="FunCoup" id="A7TPN7">
    <property type="interactions" value="96"/>
</dbReference>
<dbReference type="Pfam" id="PF20994">
    <property type="entry name" value="CENPU"/>
    <property type="match status" value="1"/>
</dbReference>
<proteinExistence type="predicted"/>
<keyword evidence="3" id="KW-1185">Reference proteome</keyword>
<dbReference type="GO" id="GO:0000817">
    <property type="term" value="C:COMA complex"/>
    <property type="evidence" value="ECO:0007669"/>
    <property type="project" value="EnsemblFungi"/>
</dbReference>
<dbReference type="GO" id="GO:0034501">
    <property type="term" value="P:protein localization to kinetochore"/>
    <property type="evidence" value="ECO:0007669"/>
    <property type="project" value="EnsemblFungi"/>
</dbReference>
<dbReference type="EMBL" id="DS480445">
    <property type="protein sequence ID" value="EDO15782.1"/>
    <property type="molecule type" value="Genomic_DNA"/>
</dbReference>
<dbReference type="InParanoid" id="A7TPN7"/>
<sequence>MDRGTKLLLRQRGRGKRLRNLLFDVPVIIRTPVREVQDESFQFNEQPRFDEPPIDEVPTYEAPIDDAPIDEAPHYNEPPNIEYSHVLDDDEYNEQPKVDSPRGYRDDVSIAQQTKYNFNDIPLRQLSSSITSVTTIDVLISLFTDLFELDLIPQALNDFNSNTEQIDKLMSKLDLKIFTMVMKSMQNDLKDILDINVSNNELCYQLRQIVNAKEEMNENLVTIRSNLSKIKNGHDWYSLQKEHTKLKERIQLNNKLNQLNQNLLNNTEIVKKDLNISNTNLLSTTLDPYNGTIAKIDRINSILQKQLISNENY</sequence>
<dbReference type="STRING" id="436907.A7TPN7"/>
<dbReference type="KEGG" id="vpo:Kpol_478p18"/>
<evidence type="ECO:0000313" key="2">
    <source>
        <dbReference type="EMBL" id="EDO15782.1"/>
    </source>
</evidence>
<dbReference type="InterPro" id="IPR048743">
    <property type="entry name" value="AME1"/>
</dbReference>
<dbReference type="OrthoDB" id="4067487at2759"/>
<dbReference type="GeneID" id="5543881"/>
<dbReference type="Proteomes" id="UP000000267">
    <property type="component" value="Unassembled WGS sequence"/>
</dbReference>
<name>A7TPN7_VANPO</name>
<evidence type="ECO:0000259" key="1">
    <source>
        <dbReference type="Pfam" id="PF20994"/>
    </source>
</evidence>
<dbReference type="GO" id="GO:0008608">
    <property type="term" value="P:attachment of spindle microtubules to kinetochore"/>
    <property type="evidence" value="ECO:0007669"/>
    <property type="project" value="EnsemblFungi"/>
</dbReference>
<accession>A7TPN7</accession>